<feature type="domain" description="LysM" evidence="3">
    <location>
        <begin position="139"/>
        <end position="183"/>
    </location>
</feature>
<dbReference type="AlphaFoldDB" id="F8PD02"/>
<dbReference type="HOGENOM" id="CLU_090055_0_0_1"/>
<name>F8PD02_SERL9</name>
<dbReference type="RefSeq" id="XP_007324325.1">
    <property type="nucleotide sequence ID" value="XM_007324263.1"/>
</dbReference>
<evidence type="ECO:0000313" key="4">
    <source>
        <dbReference type="EMBL" id="EGO19101.1"/>
    </source>
</evidence>
<evidence type="ECO:0000256" key="2">
    <source>
        <dbReference type="SAM" id="Phobius"/>
    </source>
</evidence>
<dbReference type="EMBL" id="GL945445">
    <property type="protein sequence ID" value="EGO19101.1"/>
    <property type="molecule type" value="Genomic_DNA"/>
</dbReference>
<feature type="transmembrane region" description="Helical" evidence="2">
    <location>
        <begin position="103"/>
        <end position="123"/>
    </location>
</feature>
<reference evidence="4" key="1">
    <citation type="submission" date="2011-04" db="EMBL/GenBank/DDBJ databases">
        <title>Evolution of plant cell wall degrading machinery underlies the functional diversity of forest fungi.</title>
        <authorList>
            <consortium name="US DOE Joint Genome Institute (JGI-PGF)"/>
            <person name="Eastwood D.C."/>
            <person name="Floudas D."/>
            <person name="Binder M."/>
            <person name="Majcherczyk A."/>
            <person name="Schneider P."/>
            <person name="Aerts A."/>
            <person name="Asiegbu F.O."/>
            <person name="Baker S.E."/>
            <person name="Barry K."/>
            <person name="Bendiksby M."/>
            <person name="Blumentritt M."/>
            <person name="Coutinho P.M."/>
            <person name="Cullen D."/>
            <person name="Cullen D."/>
            <person name="Gathman A."/>
            <person name="Goodell B."/>
            <person name="Henrissat B."/>
            <person name="Ihrmark K."/>
            <person name="Kauserud H."/>
            <person name="Kohler A."/>
            <person name="LaButti K."/>
            <person name="Lapidus A."/>
            <person name="Lavin J.L."/>
            <person name="Lee Y.-H."/>
            <person name="Lindquist E."/>
            <person name="Lilly W."/>
            <person name="Lucas S."/>
            <person name="Morin E."/>
            <person name="Murat C."/>
            <person name="Oguiza J.A."/>
            <person name="Park J."/>
            <person name="Pisabarro A.G."/>
            <person name="Riley R."/>
            <person name="Rosling A."/>
            <person name="Salamov A."/>
            <person name="Schmidt O."/>
            <person name="Schmutz J."/>
            <person name="Skrede I."/>
            <person name="Stenlid J."/>
            <person name="Wiebenga A."/>
            <person name="Xie X."/>
            <person name="Kues U."/>
            <person name="Hibbett D.S."/>
            <person name="Hoffmeister D."/>
            <person name="Hogberg N."/>
            <person name="Martin F."/>
            <person name="Grigoriev I.V."/>
            <person name="Watkinson S.C."/>
        </authorList>
    </citation>
    <scope>NUCLEOTIDE SEQUENCE</scope>
    <source>
        <strain evidence="4">S7.9</strain>
    </source>
</reference>
<dbReference type="GeneID" id="18821504"/>
<feature type="compositionally biased region" description="Polar residues" evidence="1">
    <location>
        <begin position="79"/>
        <end position="92"/>
    </location>
</feature>
<dbReference type="SMART" id="SM00257">
    <property type="entry name" value="LysM"/>
    <property type="match status" value="1"/>
</dbReference>
<dbReference type="Proteomes" id="UP000008064">
    <property type="component" value="Unassembled WGS sequence"/>
</dbReference>
<accession>F8PD02</accession>
<evidence type="ECO:0000259" key="3">
    <source>
        <dbReference type="PROSITE" id="PS51782"/>
    </source>
</evidence>
<dbReference type="KEGG" id="sla:SERLADRAFT_480326"/>
<dbReference type="InterPro" id="IPR018392">
    <property type="entry name" value="LysM"/>
</dbReference>
<feature type="region of interest" description="Disordered" evidence="1">
    <location>
        <begin position="61"/>
        <end position="92"/>
    </location>
</feature>
<dbReference type="OrthoDB" id="2107166at2759"/>
<feature type="compositionally biased region" description="Acidic residues" evidence="1">
    <location>
        <begin position="63"/>
        <end position="72"/>
    </location>
</feature>
<dbReference type="Gene3D" id="3.10.350.10">
    <property type="entry name" value="LysM domain"/>
    <property type="match status" value="1"/>
</dbReference>
<dbReference type="SUPFAM" id="SSF54106">
    <property type="entry name" value="LysM domain"/>
    <property type="match status" value="1"/>
</dbReference>
<sequence length="197" mass="22330">MGRWTQYDEDDYRLPEGMKRVGYDSDSSSYYFRSSDGSLYKGAEGAEFGQLTRVSEVPITIPEEGDEGDDLEAAPSRQDGYQSLSTDENASPRQRYNTGAYRTLFPFFLIIAVVLLLVWRLVFLPTQSAPSEPCPDKTLPYYVKSGDTCWDISKAHKCSLDDLLNANPEVRCEKLLPGKRLCVPEEGSGTRRRRRYT</sequence>
<proteinExistence type="predicted"/>
<keyword evidence="2" id="KW-0472">Membrane</keyword>
<keyword evidence="2" id="KW-0812">Transmembrane</keyword>
<dbReference type="PROSITE" id="PS51782">
    <property type="entry name" value="LYSM"/>
    <property type="match status" value="1"/>
</dbReference>
<dbReference type="Pfam" id="PF01476">
    <property type="entry name" value="LysM"/>
    <property type="match status" value="1"/>
</dbReference>
<dbReference type="InterPro" id="IPR036779">
    <property type="entry name" value="LysM_dom_sf"/>
</dbReference>
<evidence type="ECO:0000256" key="1">
    <source>
        <dbReference type="SAM" id="MobiDB-lite"/>
    </source>
</evidence>
<gene>
    <name evidence="4" type="ORF">SERLADRAFT_480326</name>
</gene>
<dbReference type="CDD" id="cd00118">
    <property type="entry name" value="LysM"/>
    <property type="match status" value="1"/>
</dbReference>
<organism>
    <name type="scientific">Serpula lacrymans var. lacrymans (strain S7.9)</name>
    <name type="common">Dry rot fungus</name>
    <dbReference type="NCBI Taxonomy" id="578457"/>
    <lineage>
        <taxon>Eukaryota</taxon>
        <taxon>Fungi</taxon>
        <taxon>Dikarya</taxon>
        <taxon>Basidiomycota</taxon>
        <taxon>Agaricomycotina</taxon>
        <taxon>Agaricomycetes</taxon>
        <taxon>Agaricomycetidae</taxon>
        <taxon>Boletales</taxon>
        <taxon>Coniophorineae</taxon>
        <taxon>Serpulaceae</taxon>
        <taxon>Serpula</taxon>
    </lineage>
</organism>
<protein>
    <recommendedName>
        <fullName evidence="3">LysM domain-containing protein</fullName>
    </recommendedName>
</protein>
<keyword evidence="2" id="KW-1133">Transmembrane helix</keyword>